<dbReference type="AlphaFoldDB" id="A0A268H9I7"/>
<evidence type="ECO:0000313" key="3">
    <source>
        <dbReference type="Proteomes" id="UP000216475"/>
    </source>
</evidence>
<dbReference type="EMBL" id="NPBH01000074">
    <property type="protein sequence ID" value="PAE06524.1"/>
    <property type="molecule type" value="Genomic_DNA"/>
</dbReference>
<reference evidence="2 3" key="1">
    <citation type="submission" date="2017-07" db="EMBL/GenBank/DDBJ databases">
        <title>Isolation and whole genome analysis of endospore-forming bacteria from heroin.</title>
        <authorList>
            <person name="Kalinowski J."/>
            <person name="Ahrens B."/>
            <person name="Al-Dilaimi A."/>
            <person name="Winkler A."/>
            <person name="Wibberg D."/>
            <person name="Schleenbecker U."/>
            <person name="Ruckert C."/>
            <person name="Wolfel R."/>
            <person name="Grass G."/>
        </authorList>
    </citation>
    <scope>NUCLEOTIDE SEQUENCE [LARGE SCALE GENOMIC DNA]</scope>
    <source>
        <strain evidence="2 3">7509</strain>
    </source>
</reference>
<feature type="transmembrane region" description="Helical" evidence="1">
    <location>
        <begin position="37"/>
        <end position="64"/>
    </location>
</feature>
<keyword evidence="1" id="KW-0472">Membrane</keyword>
<feature type="transmembrane region" description="Helical" evidence="1">
    <location>
        <begin position="12"/>
        <end position="31"/>
    </location>
</feature>
<dbReference type="Proteomes" id="UP000216475">
    <property type="component" value="Unassembled WGS sequence"/>
</dbReference>
<dbReference type="RefSeq" id="WP_095272490.1">
    <property type="nucleotide sequence ID" value="NZ_NPBH01000074.1"/>
</dbReference>
<evidence type="ECO:0000313" key="2">
    <source>
        <dbReference type="EMBL" id="PAE06524.1"/>
    </source>
</evidence>
<sequence>MQYLKLERISLTLLIAFVSGFIALLLFPLVLSSTTILGSFLVKIAVVLLIIEGILPVIGFLPPFSHMKQGVKLR</sequence>
<keyword evidence="1" id="KW-0812">Transmembrane</keyword>
<protein>
    <submittedName>
        <fullName evidence="2">Uncharacterized protein</fullName>
    </submittedName>
</protein>
<organism evidence="2 3">
    <name type="scientific">Terribacillus saccharophilus</name>
    <dbReference type="NCBI Taxonomy" id="361277"/>
    <lineage>
        <taxon>Bacteria</taxon>
        <taxon>Bacillati</taxon>
        <taxon>Bacillota</taxon>
        <taxon>Bacilli</taxon>
        <taxon>Bacillales</taxon>
        <taxon>Bacillaceae</taxon>
        <taxon>Terribacillus</taxon>
    </lineage>
</organism>
<comment type="caution">
    <text evidence="2">The sequence shown here is derived from an EMBL/GenBank/DDBJ whole genome shotgun (WGS) entry which is preliminary data.</text>
</comment>
<proteinExistence type="predicted"/>
<evidence type="ECO:0000256" key="1">
    <source>
        <dbReference type="SAM" id="Phobius"/>
    </source>
</evidence>
<gene>
    <name evidence="2" type="ORF">CHI12_15600</name>
</gene>
<name>A0A268H9I7_9BACI</name>
<accession>A0A268H9I7</accession>
<keyword evidence="1" id="KW-1133">Transmembrane helix</keyword>